<dbReference type="InterPro" id="IPR042244">
    <property type="entry name" value="HypD_2_sf"/>
</dbReference>
<keyword evidence="3" id="KW-0408">Iron</keyword>
<dbReference type="PANTHER" id="PTHR30149:SF0">
    <property type="entry name" value="HYDROGENASE MATURATION FACTOR HYPD"/>
    <property type="match status" value="1"/>
</dbReference>
<evidence type="ECO:0000256" key="3">
    <source>
        <dbReference type="ARBA" id="ARBA00023004"/>
    </source>
</evidence>
<sequence>MDLINSFRDKDKILALSNIIKQRSKKQLNIMEICGGHTHSIMKFGLPQLVGEHINFIHGPGCPVCIMPRSRIDEAIAIASIDGVIFCTLADMLRVPGSKGSLAELRAGGADIRALYSPLDTITIAKENPDKKVIFFAIGFETTTPMSAVVVEQAINLNLQNLFIHLNHVTVPAPVRAIMSDKDVKIDAFLGPSHVSVITGSKIYEELANEFKTPIAVSGFEPLDLMDSILNLVNQHQNGTYKVYNEYARVVTKDGNKKAKELINRYFEPCDFEWRGLGVIKDSGLRLRDEFDYLDAKKYFNVEVGESKESKACICGEILRGKAKPYDCKVFGKVCNPQNPIGSCMVSGEGACAAYYKYSKREV</sequence>
<evidence type="ECO:0000313" key="5">
    <source>
        <dbReference type="Proteomes" id="UP000052257"/>
    </source>
</evidence>
<dbReference type="PANTHER" id="PTHR30149">
    <property type="entry name" value="HYDROGENASE PROTEIN ASSEMBLY PROTEIN HYPD"/>
    <property type="match status" value="1"/>
</dbReference>
<dbReference type="GO" id="GO:0005506">
    <property type="term" value="F:iron ion binding"/>
    <property type="evidence" value="ECO:0007669"/>
    <property type="project" value="TreeGrafter"/>
</dbReference>
<dbReference type="NCBIfam" id="TIGR00075">
    <property type="entry name" value="hypD"/>
    <property type="match status" value="1"/>
</dbReference>
<evidence type="ECO:0000256" key="2">
    <source>
        <dbReference type="ARBA" id="ARBA00022723"/>
    </source>
</evidence>
<dbReference type="GO" id="GO:0070025">
    <property type="term" value="F:carbon monoxide binding"/>
    <property type="evidence" value="ECO:0007669"/>
    <property type="project" value="TreeGrafter"/>
</dbReference>
<proteinExistence type="inferred from homology"/>
<gene>
    <name evidence="4" type="primary">hypD</name>
    <name evidence="4" type="ORF">ERS739220_01584</name>
</gene>
<evidence type="ECO:0000256" key="1">
    <source>
        <dbReference type="ARBA" id="ARBA00007888"/>
    </source>
</evidence>
<dbReference type="Proteomes" id="UP000052257">
    <property type="component" value="Unassembled WGS sequence"/>
</dbReference>
<protein>
    <submittedName>
        <fullName evidence="4">Hydrogenase expression/formation protein HypD</fullName>
    </submittedName>
</protein>
<evidence type="ECO:0000313" key="4">
    <source>
        <dbReference type="EMBL" id="CUU85383.1"/>
    </source>
</evidence>
<organism evidence="4 5">
    <name type="scientific">Campylobacter hyointestinalis subsp. hyointestinalis</name>
    <dbReference type="NCBI Taxonomy" id="91352"/>
    <lineage>
        <taxon>Bacteria</taxon>
        <taxon>Pseudomonadati</taxon>
        <taxon>Campylobacterota</taxon>
        <taxon>Epsilonproteobacteria</taxon>
        <taxon>Campylobacterales</taxon>
        <taxon>Campylobacteraceae</taxon>
        <taxon>Campylobacter</taxon>
    </lineage>
</organism>
<dbReference type="InterPro" id="IPR002780">
    <property type="entry name" value="Hyd_form_HypD"/>
</dbReference>
<dbReference type="GO" id="GO:0051539">
    <property type="term" value="F:4 iron, 4 sulfur cluster binding"/>
    <property type="evidence" value="ECO:0007669"/>
    <property type="project" value="TreeGrafter"/>
</dbReference>
<dbReference type="RefSeq" id="WP_059426931.1">
    <property type="nucleotide sequence ID" value="NZ_FAUV01000001.1"/>
</dbReference>
<dbReference type="Gene3D" id="3.40.50.11740">
    <property type="entry name" value="HypD, alpha/beta domain 2"/>
    <property type="match status" value="2"/>
</dbReference>
<accession>A0A9W5AU29</accession>
<comment type="similarity">
    <text evidence="1">Belongs to the HypD family.</text>
</comment>
<comment type="caution">
    <text evidence="4">The sequence shown here is derived from an EMBL/GenBank/DDBJ whole genome shotgun (WGS) entry which is preliminary data.</text>
</comment>
<dbReference type="Gene3D" id="6.10.20.100">
    <property type="match status" value="1"/>
</dbReference>
<name>A0A9W5AU29_CAMHY</name>
<dbReference type="PIRSF" id="PIRSF005622">
    <property type="entry name" value="Hydrgn_mat_hypD"/>
    <property type="match status" value="1"/>
</dbReference>
<dbReference type="GO" id="GO:0051604">
    <property type="term" value="P:protein maturation"/>
    <property type="evidence" value="ECO:0007669"/>
    <property type="project" value="TreeGrafter"/>
</dbReference>
<reference evidence="4 5" key="1">
    <citation type="submission" date="2015-11" db="EMBL/GenBank/DDBJ databases">
        <authorList>
            <consortium name="Pathogen Informatics"/>
        </authorList>
    </citation>
    <scope>NUCLEOTIDE SEQUENCE [LARGE SCALE GENOMIC DNA]</scope>
    <source>
        <strain evidence="4 5">006A-0191</strain>
    </source>
</reference>
<keyword evidence="2" id="KW-0479">Metal-binding</keyword>
<dbReference type="AlphaFoldDB" id="A0A9W5AU29"/>
<dbReference type="EMBL" id="FAUW01000004">
    <property type="protein sequence ID" value="CUU85383.1"/>
    <property type="molecule type" value="Genomic_DNA"/>
</dbReference>
<dbReference type="InterPro" id="IPR042243">
    <property type="entry name" value="HypD_1"/>
</dbReference>
<dbReference type="Pfam" id="PF01924">
    <property type="entry name" value="HypD"/>
    <property type="match status" value="1"/>
</dbReference>